<proteinExistence type="predicted"/>
<feature type="transmembrane region" description="Helical" evidence="1">
    <location>
        <begin position="133"/>
        <end position="150"/>
    </location>
</feature>
<keyword evidence="1" id="KW-0472">Membrane</keyword>
<dbReference type="EMBL" id="SNYQ01000004">
    <property type="protein sequence ID" value="TDQ57657.1"/>
    <property type="molecule type" value="Genomic_DNA"/>
</dbReference>
<dbReference type="Pfam" id="PF10063">
    <property type="entry name" value="DUF2301"/>
    <property type="match status" value="1"/>
</dbReference>
<dbReference type="Proteomes" id="UP000295657">
    <property type="component" value="Unassembled WGS sequence"/>
</dbReference>
<feature type="transmembrane region" description="Helical" evidence="1">
    <location>
        <begin position="12"/>
        <end position="37"/>
    </location>
</feature>
<feature type="transmembrane region" description="Helical" evidence="1">
    <location>
        <begin position="44"/>
        <end position="61"/>
    </location>
</feature>
<comment type="caution">
    <text evidence="2">The sequence shown here is derived from an EMBL/GenBank/DDBJ whole genome shotgun (WGS) entry which is preliminary data.</text>
</comment>
<gene>
    <name evidence="2" type="ORF">EDC45_1304</name>
</gene>
<keyword evidence="1" id="KW-0812">Transmembrane</keyword>
<evidence type="ECO:0000256" key="1">
    <source>
        <dbReference type="SAM" id="Phobius"/>
    </source>
</evidence>
<feature type="transmembrane region" description="Helical" evidence="1">
    <location>
        <begin position="73"/>
        <end position="96"/>
    </location>
</feature>
<dbReference type="InterPro" id="IPR019275">
    <property type="entry name" value="DUF2301"/>
</dbReference>
<protein>
    <submittedName>
        <fullName evidence="2">Putative integral membrane protein</fullName>
    </submittedName>
</protein>
<dbReference type="RefSeq" id="WP_133544680.1">
    <property type="nucleotide sequence ID" value="NZ_SNYQ01000004.1"/>
</dbReference>
<evidence type="ECO:0000313" key="3">
    <source>
        <dbReference type="Proteomes" id="UP000295657"/>
    </source>
</evidence>
<keyword evidence="1" id="KW-1133">Transmembrane helix</keyword>
<organism evidence="2 3">
    <name type="scientific">Mesocricetibacter intestinalis</name>
    <dbReference type="NCBI Taxonomy" id="1521930"/>
    <lineage>
        <taxon>Bacteria</taxon>
        <taxon>Pseudomonadati</taxon>
        <taxon>Pseudomonadota</taxon>
        <taxon>Gammaproteobacteria</taxon>
        <taxon>Pasteurellales</taxon>
        <taxon>Pasteurellaceae</taxon>
        <taxon>Mesocricetibacter</taxon>
    </lineage>
</organism>
<feature type="transmembrane region" description="Helical" evidence="1">
    <location>
        <begin position="108"/>
        <end position="127"/>
    </location>
</feature>
<sequence length="168" mass="18782">MADPHIKSPMDIWDYITVSLYRCGFILAALGTAFLPYRPLPAQTGLLIGALLCASCLHIYLKNFRFPLQFATWGALICHLLGFSELALGGALVTLGGLCYKEYFCFRLFGLNLQPLLVALLWLSFILDKALPLQILSALSALLFLLLALMKWRMPLHFDIGDKGKYQV</sequence>
<accession>A0A4R6VBS9</accession>
<evidence type="ECO:0000313" key="2">
    <source>
        <dbReference type="EMBL" id="TDQ57657.1"/>
    </source>
</evidence>
<name>A0A4R6VBS9_9PAST</name>
<keyword evidence="3" id="KW-1185">Reference proteome</keyword>
<dbReference type="OrthoDB" id="8447652at2"/>
<reference evidence="2 3" key="1">
    <citation type="submission" date="2019-03" db="EMBL/GenBank/DDBJ databases">
        <title>Genomic Encyclopedia of Type Strains, Phase IV (KMG-IV): sequencing the most valuable type-strain genomes for metagenomic binning, comparative biology and taxonomic classification.</title>
        <authorList>
            <person name="Goeker M."/>
        </authorList>
    </citation>
    <scope>NUCLEOTIDE SEQUENCE [LARGE SCALE GENOMIC DNA]</scope>
    <source>
        <strain evidence="2 3">DSM 28403</strain>
    </source>
</reference>
<dbReference type="AlphaFoldDB" id="A0A4R6VBS9"/>